<evidence type="ECO:0000313" key="2">
    <source>
        <dbReference type="Proteomes" id="UP001153148"/>
    </source>
</evidence>
<feature type="non-terminal residue" evidence="1">
    <location>
        <position position="89"/>
    </location>
</feature>
<protein>
    <submittedName>
        <fullName evidence="1">Uncharacterized protein</fullName>
    </submittedName>
</protein>
<comment type="caution">
    <text evidence="1">The sequence shown here is derived from an EMBL/GenBank/DDBJ whole genome shotgun (WGS) entry which is preliminary data.</text>
</comment>
<reference evidence="1" key="1">
    <citation type="submission" date="2021-03" db="EMBL/GenBank/DDBJ databases">
        <authorList>
            <person name="Tran Van P."/>
        </authorList>
    </citation>
    <scope>NUCLEOTIDE SEQUENCE</scope>
</reference>
<proteinExistence type="predicted"/>
<keyword evidence="2" id="KW-1185">Reference proteome</keyword>
<dbReference type="SUPFAM" id="SSF50129">
    <property type="entry name" value="GroES-like"/>
    <property type="match status" value="1"/>
</dbReference>
<dbReference type="InterPro" id="IPR011032">
    <property type="entry name" value="GroES-like_sf"/>
</dbReference>
<name>A0ABN7PL29_TIMPD</name>
<dbReference type="Proteomes" id="UP001153148">
    <property type="component" value="Unassembled WGS sequence"/>
</dbReference>
<dbReference type="EMBL" id="CAJPIN010075587">
    <property type="protein sequence ID" value="CAG2067803.1"/>
    <property type="molecule type" value="Genomic_DNA"/>
</dbReference>
<gene>
    <name evidence="1" type="ORF">TPAB3V08_LOCUS14746</name>
</gene>
<dbReference type="Gene3D" id="3.90.180.10">
    <property type="entry name" value="Medium-chain alcohol dehydrogenases, catalytic domain"/>
    <property type="match status" value="1"/>
</dbReference>
<evidence type="ECO:0000313" key="1">
    <source>
        <dbReference type="EMBL" id="CAG2067803.1"/>
    </source>
</evidence>
<accession>A0ABN7PL29</accession>
<organism evidence="1 2">
    <name type="scientific">Timema podura</name>
    <name type="common">Walking stick</name>
    <dbReference type="NCBI Taxonomy" id="61482"/>
    <lineage>
        <taxon>Eukaryota</taxon>
        <taxon>Metazoa</taxon>
        <taxon>Ecdysozoa</taxon>
        <taxon>Arthropoda</taxon>
        <taxon>Hexapoda</taxon>
        <taxon>Insecta</taxon>
        <taxon>Pterygota</taxon>
        <taxon>Neoptera</taxon>
        <taxon>Polyneoptera</taxon>
        <taxon>Phasmatodea</taxon>
        <taxon>Timematodea</taxon>
        <taxon>Timematoidea</taxon>
        <taxon>Timematidae</taxon>
        <taxon>Timema</taxon>
    </lineage>
</organism>
<sequence>MIILDFVFVVICSDSESVLLSSITLSGRIVESKNTEYKVGKYIVGSFGWRTKTIVNPSAADNIFNSKIYILPDLGGLSESLGVGVLGMP</sequence>